<gene>
    <name evidence="3" type="ORF">BDV95DRAFT_612781</name>
</gene>
<dbReference type="Gene3D" id="1.25.40.20">
    <property type="entry name" value="Ankyrin repeat-containing domain"/>
    <property type="match status" value="1"/>
</dbReference>
<keyword evidence="4" id="KW-1185">Reference proteome</keyword>
<dbReference type="EMBL" id="JAADJZ010000034">
    <property type="protein sequence ID" value="KAF2865397.1"/>
    <property type="molecule type" value="Genomic_DNA"/>
</dbReference>
<dbReference type="Pfam" id="PF13637">
    <property type="entry name" value="Ank_4"/>
    <property type="match status" value="1"/>
</dbReference>
<dbReference type="OrthoDB" id="539213at2759"/>
<proteinExistence type="predicted"/>
<keyword evidence="1" id="KW-0040">ANK repeat</keyword>
<evidence type="ECO:0000256" key="2">
    <source>
        <dbReference type="SAM" id="MobiDB-lite"/>
    </source>
</evidence>
<dbReference type="InterPro" id="IPR036770">
    <property type="entry name" value="Ankyrin_rpt-contain_sf"/>
</dbReference>
<comment type="caution">
    <text evidence="3">The sequence shown here is derived from an EMBL/GenBank/DDBJ whole genome shotgun (WGS) entry which is preliminary data.</text>
</comment>
<dbReference type="SUPFAM" id="SSF48403">
    <property type="entry name" value="Ankyrin repeat"/>
    <property type="match status" value="1"/>
</dbReference>
<organism evidence="3 4">
    <name type="scientific">Massariosphaeria phaeospora</name>
    <dbReference type="NCBI Taxonomy" id="100035"/>
    <lineage>
        <taxon>Eukaryota</taxon>
        <taxon>Fungi</taxon>
        <taxon>Dikarya</taxon>
        <taxon>Ascomycota</taxon>
        <taxon>Pezizomycotina</taxon>
        <taxon>Dothideomycetes</taxon>
        <taxon>Pleosporomycetidae</taxon>
        <taxon>Pleosporales</taxon>
        <taxon>Pleosporales incertae sedis</taxon>
        <taxon>Massariosphaeria</taxon>
    </lineage>
</organism>
<name>A0A7C8HYS0_9PLEO</name>
<dbReference type="AlphaFoldDB" id="A0A7C8HYS0"/>
<feature type="compositionally biased region" description="Low complexity" evidence="2">
    <location>
        <begin position="738"/>
        <end position="750"/>
    </location>
</feature>
<sequence length="777" mass="86971">MEVIAGVASAFAVVSLSLQLLDKIHSFCEFWEKVQGAPKDISDLVQELRLLEAVIREIYEKEKQYGPDPTLTSVLQSVSTQVEALLATMAKYQAGASSNGRVLRTWSSFKLSLRGNQMMQFRLSLSETKTTLVLARFNLHEKVQYRLHEQAMTALTEGFTNLNVQKVSGTVSNELNEPLDIQNHLASLKSQMRLVTTGVPQSWIQSGMQIAIDKAVQGLADKLSVEFADAKKKETSPETQRGRTTRIAQGYSSPAADIESAKDPTRPESDSRHRRARYLGPNHFHGSYASITPSIFGTIYLNTNRFYVHDPTITEDGDRNSTETASEIETQFTFYPASWLMWWGLRYGFHVVLYREGASWKNSLQTFHAVPDDSLIFEFCEQGNIMAVNSLLTRGRASPWDTNSKGWTPLHLASWRCDVALMKTLLRAGSNREALTFDFPNGNYEHCSPLVTAATINSATATQIPPQQRIEALRLLLDNLEFSNHESQAWKMVLVVLERERASTGLCTTTEVSEWILDTFLGDLRESCSPPIVAWLLTFCLESPTLLRRVLDISGDLVDASFVPGGYTPMHSKIAENFSDAVVPGIKILLQKGANPHHVGMTSSAYGGDDAQRLDTPTSLAMRRSSSFFRWRQIVREAGYDIDQFVADELSECLLVTSAWTVSSLRQLFELDFEPLELAPDLCTQCGRVVYHTFDHDEVWWETLLDQLKGNAKGTPVYDALETSEGHCGQTDEMQECSSPVSSGSTSSTESSEDDDLCWKCAIMRRTYGTKYERGRL</sequence>
<accession>A0A7C8HYS0</accession>
<protein>
    <submittedName>
        <fullName evidence="3">Uncharacterized protein</fullName>
    </submittedName>
</protein>
<evidence type="ECO:0000313" key="4">
    <source>
        <dbReference type="Proteomes" id="UP000481861"/>
    </source>
</evidence>
<reference evidence="3 4" key="1">
    <citation type="submission" date="2020-01" db="EMBL/GenBank/DDBJ databases">
        <authorList>
            <consortium name="DOE Joint Genome Institute"/>
            <person name="Haridas S."/>
            <person name="Albert R."/>
            <person name="Binder M."/>
            <person name="Bloem J."/>
            <person name="Labutti K."/>
            <person name="Salamov A."/>
            <person name="Andreopoulos B."/>
            <person name="Baker S.E."/>
            <person name="Barry K."/>
            <person name="Bills G."/>
            <person name="Bluhm B.H."/>
            <person name="Cannon C."/>
            <person name="Castanera R."/>
            <person name="Culley D.E."/>
            <person name="Daum C."/>
            <person name="Ezra D."/>
            <person name="Gonzalez J.B."/>
            <person name="Henrissat B."/>
            <person name="Kuo A."/>
            <person name="Liang C."/>
            <person name="Lipzen A."/>
            <person name="Lutzoni F."/>
            <person name="Magnuson J."/>
            <person name="Mondo S."/>
            <person name="Nolan M."/>
            <person name="Ohm R."/>
            <person name="Pangilinan J."/>
            <person name="Park H.-J.H."/>
            <person name="Ramirez L."/>
            <person name="Alfaro M."/>
            <person name="Sun H."/>
            <person name="Tritt A."/>
            <person name="Yoshinaga Y."/>
            <person name="Zwiers L.-H.L."/>
            <person name="Turgeon B.G."/>
            <person name="Goodwin S.B."/>
            <person name="Spatafora J.W."/>
            <person name="Crous P.W."/>
            <person name="Grigoriev I.V."/>
        </authorList>
    </citation>
    <scope>NUCLEOTIDE SEQUENCE [LARGE SCALE GENOMIC DNA]</scope>
    <source>
        <strain evidence="3 4">CBS 611.86</strain>
    </source>
</reference>
<dbReference type="PROSITE" id="PS50297">
    <property type="entry name" value="ANK_REP_REGION"/>
    <property type="match status" value="1"/>
</dbReference>
<evidence type="ECO:0000256" key="1">
    <source>
        <dbReference type="PROSITE-ProRule" id="PRU00023"/>
    </source>
</evidence>
<dbReference type="InterPro" id="IPR002110">
    <property type="entry name" value="Ankyrin_rpt"/>
</dbReference>
<dbReference type="PROSITE" id="PS50088">
    <property type="entry name" value="ANK_REPEAT"/>
    <property type="match status" value="1"/>
</dbReference>
<dbReference type="Proteomes" id="UP000481861">
    <property type="component" value="Unassembled WGS sequence"/>
</dbReference>
<feature type="region of interest" description="Disordered" evidence="2">
    <location>
        <begin position="229"/>
        <end position="273"/>
    </location>
</feature>
<feature type="compositionally biased region" description="Basic and acidic residues" evidence="2">
    <location>
        <begin position="259"/>
        <end position="271"/>
    </location>
</feature>
<dbReference type="SMART" id="SM00248">
    <property type="entry name" value="ANK"/>
    <property type="match status" value="2"/>
</dbReference>
<feature type="region of interest" description="Disordered" evidence="2">
    <location>
        <begin position="731"/>
        <end position="753"/>
    </location>
</feature>
<evidence type="ECO:0000313" key="3">
    <source>
        <dbReference type="EMBL" id="KAF2865397.1"/>
    </source>
</evidence>
<feature type="repeat" description="ANK" evidence="1">
    <location>
        <begin position="405"/>
        <end position="437"/>
    </location>
</feature>